<evidence type="ECO:0000313" key="11">
    <source>
        <dbReference type="EMBL" id="CAF3949681.1"/>
    </source>
</evidence>
<dbReference type="Proteomes" id="UP000681720">
    <property type="component" value="Unassembled WGS sequence"/>
</dbReference>
<dbReference type="PANTHER" id="PTHR31097:SF2">
    <property type="entry name" value="CHROMOSOME 7 OPEN READING FRAME 57"/>
    <property type="match status" value="1"/>
</dbReference>
<dbReference type="Proteomes" id="UP000663855">
    <property type="component" value="Unassembled WGS sequence"/>
</dbReference>
<organism evidence="6 12">
    <name type="scientific">Rotaria magnacalcarata</name>
    <dbReference type="NCBI Taxonomy" id="392030"/>
    <lineage>
        <taxon>Eukaryota</taxon>
        <taxon>Metazoa</taxon>
        <taxon>Spiralia</taxon>
        <taxon>Gnathifera</taxon>
        <taxon>Rotifera</taxon>
        <taxon>Eurotatoria</taxon>
        <taxon>Bdelloidea</taxon>
        <taxon>Philodinida</taxon>
        <taxon>Philodinidae</taxon>
        <taxon>Rotaria</taxon>
    </lineage>
</organism>
<evidence type="ECO:0000313" key="9">
    <source>
        <dbReference type="EMBL" id="CAF3870591.1"/>
    </source>
</evidence>
<dbReference type="EMBL" id="CAJNOW010000156">
    <property type="protein sequence ID" value="CAF1256187.1"/>
    <property type="molecule type" value="Genomic_DNA"/>
</dbReference>
<feature type="compositionally biased region" description="Basic and acidic residues" evidence="1">
    <location>
        <begin position="115"/>
        <end position="128"/>
    </location>
</feature>
<dbReference type="EMBL" id="CAJNRE010000046">
    <property type="protein sequence ID" value="CAF1910096.1"/>
    <property type="molecule type" value="Genomic_DNA"/>
</dbReference>
<dbReference type="OrthoDB" id="10012494at2759"/>
<gene>
    <name evidence="8" type="ORF">BYL167_LOCUS5531</name>
    <name evidence="3" type="ORF">CJN711_LOCUS28497</name>
    <name evidence="9" type="ORF">GIL414_LOCUS5003</name>
    <name evidence="2" type="ORF">KQP761_LOCUS2550</name>
    <name evidence="4" type="ORF">MBJ925_LOCUS728</name>
    <name evidence="7" type="ORF">OVN521_LOCUS5212</name>
    <name evidence="10" type="ORF">SMN809_LOCUS6395</name>
    <name evidence="11" type="ORF">UXM345_LOCUS13262</name>
    <name evidence="6" type="ORF">WKI299_LOCUS34069</name>
    <name evidence="5" type="ORF">XDN619_LOCUS12488</name>
</gene>
<evidence type="ECO:0000313" key="2">
    <source>
        <dbReference type="EMBL" id="CAF1256187.1"/>
    </source>
</evidence>
<evidence type="ECO:0000313" key="6">
    <source>
        <dbReference type="EMBL" id="CAF2192825.1"/>
    </source>
</evidence>
<evidence type="ECO:0000313" key="12">
    <source>
        <dbReference type="Proteomes" id="UP000663856"/>
    </source>
</evidence>
<dbReference type="AlphaFoldDB" id="A0A816ZGP8"/>
<evidence type="ECO:0000313" key="4">
    <source>
        <dbReference type="EMBL" id="CAF1910096.1"/>
    </source>
</evidence>
<protein>
    <submittedName>
        <fullName evidence="6">Uncharacterized protein</fullName>
    </submittedName>
</protein>
<dbReference type="Proteomes" id="UP000663887">
    <property type="component" value="Unassembled WGS sequence"/>
</dbReference>
<dbReference type="EMBL" id="CAJOBG010000513">
    <property type="protein sequence ID" value="CAF3823734.1"/>
    <property type="molecule type" value="Genomic_DNA"/>
</dbReference>
<evidence type="ECO:0000313" key="10">
    <source>
        <dbReference type="EMBL" id="CAF3896325.1"/>
    </source>
</evidence>
<reference evidence="6" key="1">
    <citation type="submission" date="2021-02" db="EMBL/GenBank/DDBJ databases">
        <authorList>
            <person name="Nowell W R."/>
        </authorList>
    </citation>
    <scope>NUCLEOTIDE SEQUENCE</scope>
</reference>
<dbReference type="EMBL" id="CAJNRG010004931">
    <property type="protein sequence ID" value="CAF2070736.1"/>
    <property type="molecule type" value="Genomic_DNA"/>
</dbReference>
<evidence type="ECO:0000313" key="8">
    <source>
        <dbReference type="EMBL" id="CAF3845273.1"/>
    </source>
</evidence>
<dbReference type="InterPro" id="IPR040247">
    <property type="entry name" value="DUF5524"/>
</dbReference>
<evidence type="ECO:0000313" key="7">
    <source>
        <dbReference type="EMBL" id="CAF3823734.1"/>
    </source>
</evidence>
<dbReference type="Proteomes" id="UP000663824">
    <property type="component" value="Unassembled WGS sequence"/>
</dbReference>
<dbReference type="Proteomes" id="UP000681967">
    <property type="component" value="Unassembled WGS sequence"/>
</dbReference>
<evidence type="ECO:0000313" key="3">
    <source>
        <dbReference type="EMBL" id="CAF1522543.1"/>
    </source>
</evidence>
<evidence type="ECO:0000313" key="5">
    <source>
        <dbReference type="EMBL" id="CAF2070736.1"/>
    </source>
</evidence>
<dbReference type="EMBL" id="CAJOBJ010001271">
    <property type="protein sequence ID" value="CAF3870591.1"/>
    <property type="molecule type" value="Genomic_DNA"/>
</dbReference>
<dbReference type="Proteomes" id="UP000663856">
    <property type="component" value="Unassembled WGS sequence"/>
</dbReference>
<dbReference type="Proteomes" id="UP000663834">
    <property type="component" value="Unassembled WGS sequence"/>
</dbReference>
<dbReference type="EMBL" id="CAJOBH010001271">
    <property type="protein sequence ID" value="CAF3845273.1"/>
    <property type="molecule type" value="Genomic_DNA"/>
</dbReference>
<dbReference type="EMBL" id="CAJNRF010016336">
    <property type="protein sequence ID" value="CAF2192825.1"/>
    <property type="molecule type" value="Genomic_DNA"/>
</dbReference>
<evidence type="ECO:0000256" key="1">
    <source>
        <dbReference type="SAM" id="MobiDB-lite"/>
    </source>
</evidence>
<feature type="region of interest" description="Disordered" evidence="1">
    <location>
        <begin position="1"/>
        <end position="31"/>
    </location>
</feature>
<dbReference type="PANTHER" id="PTHR31097">
    <property type="entry name" value="SI:DKEY-276J7.1"/>
    <property type="match status" value="1"/>
</dbReference>
<dbReference type="EMBL" id="CAJOBI010001725">
    <property type="protein sequence ID" value="CAF3896325.1"/>
    <property type="molecule type" value="Genomic_DNA"/>
</dbReference>
<dbReference type="EMBL" id="CAJOBF010001428">
    <property type="protein sequence ID" value="CAF3949681.1"/>
    <property type="molecule type" value="Genomic_DNA"/>
</dbReference>
<feature type="region of interest" description="Disordered" evidence="1">
    <location>
        <begin position="107"/>
        <end position="163"/>
    </location>
</feature>
<dbReference type="Proteomes" id="UP000663866">
    <property type="component" value="Unassembled WGS sequence"/>
</dbReference>
<dbReference type="Pfam" id="PF17662">
    <property type="entry name" value="DUF5524"/>
    <property type="match status" value="1"/>
</dbReference>
<comment type="caution">
    <text evidence="6">The sequence shown here is derived from an EMBL/GenBank/DDBJ whole genome shotgun (WGS) entry which is preliminary data.</text>
</comment>
<accession>A0A816ZGP8</accession>
<name>A0A816ZGP8_9BILA</name>
<dbReference type="EMBL" id="CAJNOV010013462">
    <property type="protein sequence ID" value="CAF1522543.1"/>
    <property type="molecule type" value="Genomic_DNA"/>
</dbReference>
<dbReference type="Proteomes" id="UP000663842">
    <property type="component" value="Unassembled WGS sequence"/>
</dbReference>
<proteinExistence type="predicted"/>
<dbReference type="Proteomes" id="UP000676336">
    <property type="component" value="Unassembled WGS sequence"/>
</dbReference>
<evidence type="ECO:0000313" key="13">
    <source>
        <dbReference type="Proteomes" id="UP000663866"/>
    </source>
</evidence>
<keyword evidence="13" id="KW-1185">Reference proteome</keyword>
<sequence length="163" mass="18615">MSRSRQKSQDENRHIHSPLKKTSQESVAARPLSQVPYLNGVFDDEEAINQSPVIYVRETDSDYIRRCKLGGSRDLLVYIDPASCKSKEPVAYARPLWWDAMCEDFPSPLNGENKQQQEKRSSKSEHEFSASSRAVHTEQSSSPDRRRSTTSRQSQLSKNGKKK</sequence>